<proteinExistence type="predicted"/>
<feature type="domain" description="HTH cro/C1-type" evidence="2">
    <location>
        <begin position="68"/>
        <end position="122"/>
    </location>
</feature>
<dbReference type="AlphaFoldDB" id="A0A2D2AVY3"/>
<keyword evidence="1" id="KW-0238">DNA-binding</keyword>
<dbReference type="GO" id="GO:0003677">
    <property type="term" value="F:DNA binding"/>
    <property type="evidence" value="ECO:0007669"/>
    <property type="project" value="UniProtKB-KW"/>
</dbReference>
<dbReference type="RefSeq" id="WP_099621426.1">
    <property type="nucleotide sequence ID" value="NZ_CP024201.1"/>
</dbReference>
<dbReference type="PROSITE" id="PS50943">
    <property type="entry name" value="HTH_CROC1"/>
    <property type="match status" value="1"/>
</dbReference>
<sequence>MNAQTIVTPAGERMVVVPEEEYRALVEAAEDAADLRAVHAFDAAMARGEEELLPAALVDRLLNGESPIKVWREHRNLTQAELADRAGISKAYLSQIEGGTRQGGVDILRTLAETLDVLIDDLV</sequence>
<dbReference type="EMBL" id="CP024201">
    <property type="protein sequence ID" value="ATQ42169.1"/>
    <property type="molecule type" value="Genomic_DNA"/>
</dbReference>
<dbReference type="OrthoDB" id="3034420at2"/>
<dbReference type="PANTHER" id="PTHR46797">
    <property type="entry name" value="HTH-TYPE TRANSCRIPTIONAL REGULATOR"/>
    <property type="match status" value="1"/>
</dbReference>
<dbReference type="InterPro" id="IPR001387">
    <property type="entry name" value="Cro/C1-type_HTH"/>
</dbReference>
<dbReference type="GO" id="GO:0003700">
    <property type="term" value="F:DNA-binding transcription factor activity"/>
    <property type="evidence" value="ECO:0007669"/>
    <property type="project" value="TreeGrafter"/>
</dbReference>
<dbReference type="KEGG" id="cmb:CSW64_06945"/>
<keyword evidence="4" id="KW-1185">Reference proteome</keyword>
<evidence type="ECO:0000256" key="1">
    <source>
        <dbReference type="ARBA" id="ARBA00023125"/>
    </source>
</evidence>
<dbReference type="InterPro" id="IPR010982">
    <property type="entry name" value="Lambda_DNA-bd_dom_sf"/>
</dbReference>
<dbReference type="Gene3D" id="1.10.260.40">
    <property type="entry name" value="lambda repressor-like DNA-binding domains"/>
    <property type="match status" value="1"/>
</dbReference>
<dbReference type="SMART" id="SM00530">
    <property type="entry name" value="HTH_XRE"/>
    <property type="match status" value="1"/>
</dbReference>
<dbReference type="PANTHER" id="PTHR46797:SF1">
    <property type="entry name" value="METHYLPHOSPHONATE SYNTHASE"/>
    <property type="match status" value="1"/>
</dbReference>
<dbReference type="GO" id="GO:0005829">
    <property type="term" value="C:cytosol"/>
    <property type="evidence" value="ECO:0007669"/>
    <property type="project" value="TreeGrafter"/>
</dbReference>
<dbReference type="InterPro" id="IPR050807">
    <property type="entry name" value="TransReg_Diox_bact_type"/>
</dbReference>
<dbReference type="SUPFAM" id="SSF47413">
    <property type="entry name" value="lambda repressor-like DNA-binding domains"/>
    <property type="match status" value="1"/>
</dbReference>
<reference evidence="3 4" key="1">
    <citation type="submission" date="2017-10" db="EMBL/GenBank/DDBJ databases">
        <title>Genome sequence of Caulobacter mirabilis FWC38.</title>
        <authorList>
            <person name="Fiebig A."/>
            <person name="Crosson S."/>
        </authorList>
    </citation>
    <scope>NUCLEOTIDE SEQUENCE [LARGE SCALE GENOMIC DNA]</scope>
    <source>
        <strain evidence="3 4">FWC 38</strain>
    </source>
</reference>
<name>A0A2D2AVY3_9CAUL</name>
<evidence type="ECO:0000313" key="4">
    <source>
        <dbReference type="Proteomes" id="UP000228945"/>
    </source>
</evidence>
<accession>A0A2D2AVY3</accession>
<dbReference type="CDD" id="cd00093">
    <property type="entry name" value="HTH_XRE"/>
    <property type="match status" value="1"/>
</dbReference>
<organism evidence="3 4">
    <name type="scientific">Caulobacter mirabilis</name>
    <dbReference type="NCBI Taxonomy" id="69666"/>
    <lineage>
        <taxon>Bacteria</taxon>
        <taxon>Pseudomonadati</taxon>
        <taxon>Pseudomonadota</taxon>
        <taxon>Alphaproteobacteria</taxon>
        <taxon>Caulobacterales</taxon>
        <taxon>Caulobacteraceae</taxon>
        <taxon>Caulobacter</taxon>
    </lineage>
</organism>
<evidence type="ECO:0000313" key="3">
    <source>
        <dbReference type="EMBL" id="ATQ42169.1"/>
    </source>
</evidence>
<gene>
    <name evidence="3" type="ORF">CSW64_06945</name>
</gene>
<protein>
    <submittedName>
        <fullName evidence="3">Transcriptional regulator</fullName>
    </submittedName>
</protein>
<dbReference type="Pfam" id="PF01381">
    <property type="entry name" value="HTH_3"/>
    <property type="match status" value="1"/>
</dbReference>
<dbReference type="Proteomes" id="UP000228945">
    <property type="component" value="Chromosome"/>
</dbReference>
<evidence type="ECO:0000259" key="2">
    <source>
        <dbReference type="PROSITE" id="PS50943"/>
    </source>
</evidence>